<dbReference type="PANTHER" id="PTHR10638:SF41">
    <property type="entry name" value="AMINE OXIDASE"/>
    <property type="match status" value="1"/>
</dbReference>
<dbReference type="Gene3D" id="3.10.450.40">
    <property type="match status" value="1"/>
</dbReference>
<keyword evidence="1" id="KW-0186">Copper</keyword>
<reference evidence="4 5" key="1">
    <citation type="journal article" date="2020" name="Nat. Food">
        <title>A phased Vanilla planifolia genome enables genetic improvement of flavour and production.</title>
        <authorList>
            <person name="Hasing T."/>
            <person name="Tang H."/>
            <person name="Brym M."/>
            <person name="Khazi F."/>
            <person name="Huang T."/>
            <person name="Chambers A.H."/>
        </authorList>
    </citation>
    <scope>NUCLEOTIDE SEQUENCE [LARGE SCALE GENOMIC DNA]</scope>
    <source>
        <tissue evidence="4">Leaf</tissue>
    </source>
</reference>
<evidence type="ECO:0000313" key="4">
    <source>
        <dbReference type="EMBL" id="KAG0460635.1"/>
    </source>
</evidence>
<dbReference type="GO" id="GO:0048038">
    <property type="term" value="F:quinone binding"/>
    <property type="evidence" value="ECO:0007669"/>
    <property type="project" value="InterPro"/>
</dbReference>
<evidence type="ECO:0000256" key="2">
    <source>
        <dbReference type="SAM" id="MobiDB-lite"/>
    </source>
</evidence>
<evidence type="ECO:0000259" key="3">
    <source>
        <dbReference type="Pfam" id="PF02727"/>
    </source>
</evidence>
<gene>
    <name evidence="4" type="ORF">HPP92_020932</name>
</gene>
<proteinExistence type="inferred from homology"/>
<feature type="region of interest" description="Disordered" evidence="2">
    <location>
        <begin position="230"/>
        <end position="276"/>
    </location>
</feature>
<comment type="caution">
    <text evidence="4">The sequence shown here is derived from an EMBL/GenBank/DDBJ whole genome shotgun (WGS) entry which is preliminary data.</text>
</comment>
<dbReference type="Pfam" id="PF02727">
    <property type="entry name" value="Cu_amine_oxidN2"/>
    <property type="match status" value="1"/>
</dbReference>
<accession>A0A835PXW8</accession>
<dbReference type="InterPro" id="IPR015800">
    <property type="entry name" value="Cu_amine_oxidase_N2"/>
</dbReference>
<keyword evidence="5" id="KW-1185">Reference proteome</keyword>
<dbReference type="GO" id="GO:0008131">
    <property type="term" value="F:primary methylamine oxidase activity"/>
    <property type="evidence" value="ECO:0007669"/>
    <property type="project" value="InterPro"/>
</dbReference>
<evidence type="ECO:0000256" key="1">
    <source>
        <dbReference type="RuleBase" id="RU000672"/>
    </source>
</evidence>
<comment type="similarity">
    <text evidence="1">Belongs to the copper/topaquinone oxidase family.</text>
</comment>
<dbReference type="GO" id="GO:0005507">
    <property type="term" value="F:copper ion binding"/>
    <property type="evidence" value="ECO:0007669"/>
    <property type="project" value="InterPro"/>
</dbReference>
<feature type="compositionally biased region" description="Basic residues" evidence="2">
    <location>
        <begin position="244"/>
        <end position="254"/>
    </location>
</feature>
<dbReference type="EMBL" id="JADCNL010000011">
    <property type="protein sequence ID" value="KAG0460635.1"/>
    <property type="molecule type" value="Genomic_DNA"/>
</dbReference>
<sequence>MELSALTRFLFFALCCLLLLFAFSWLQFQIPSETTFFSTRRSKENPRPLTGSSLPTQDHSSDNPHHPLDPLTIFEIHTARSILFSHPLFSSSPSSLAIHSISLDEPDKSVVLSWSESSPLPPRRASSVVRFRGESFSFSIDLSSRSLTPRPIPHSGFPAMTIEDMTASTFAPFSDPAFNASIHDRGVRTQDVACLPHLIRLVRPRNREPPPAHQGAVLLLRGHGELLHAPNRRPYRPCRYGHQAGHRNQRRRPRHPDSQVRRYGIPLRGGREKRVPEAVETDLDRAAGGTKLQCWATIGLGGPGGTSISRQTLVPA</sequence>
<keyword evidence="1" id="KW-0560">Oxidoreductase</keyword>
<dbReference type="AlphaFoldDB" id="A0A835PXW8"/>
<feature type="domain" description="Copper amine oxidase N2-terminal" evidence="3">
    <location>
        <begin position="66"/>
        <end position="147"/>
    </location>
</feature>
<dbReference type="Proteomes" id="UP000636800">
    <property type="component" value="Chromosome 11"/>
</dbReference>
<dbReference type="GO" id="GO:0009308">
    <property type="term" value="P:amine metabolic process"/>
    <property type="evidence" value="ECO:0007669"/>
    <property type="project" value="UniProtKB-UniRule"/>
</dbReference>
<dbReference type="EC" id="1.4.3.-" evidence="1"/>
<comment type="cofactor">
    <cofactor evidence="1">
        <name>Cu cation</name>
        <dbReference type="ChEBI" id="CHEBI:23378"/>
    </cofactor>
    <text evidence="1">Contains 1 topaquinone per subunit.</text>
</comment>
<feature type="region of interest" description="Disordered" evidence="2">
    <location>
        <begin position="39"/>
        <end position="63"/>
    </location>
</feature>
<dbReference type="SUPFAM" id="SSF54416">
    <property type="entry name" value="Amine oxidase N-terminal region"/>
    <property type="match status" value="2"/>
</dbReference>
<keyword evidence="1" id="KW-0801">TPQ</keyword>
<dbReference type="InterPro" id="IPR000269">
    <property type="entry name" value="Cu_amine_oxidase"/>
</dbReference>
<dbReference type="InterPro" id="IPR016182">
    <property type="entry name" value="Cu_amine_oxidase_N-reg"/>
</dbReference>
<keyword evidence="1" id="KW-0479">Metal-binding</keyword>
<protein>
    <recommendedName>
        <fullName evidence="1">Amine oxidase</fullName>
        <ecNumber evidence="1">1.4.3.-</ecNumber>
    </recommendedName>
</protein>
<comment type="PTM">
    <text evidence="1">Topaquinone (TPQ) is generated by copper-dependent autoxidation of a specific tyrosyl residue.</text>
</comment>
<organism evidence="4 5">
    <name type="scientific">Vanilla planifolia</name>
    <name type="common">Vanilla</name>
    <dbReference type="NCBI Taxonomy" id="51239"/>
    <lineage>
        <taxon>Eukaryota</taxon>
        <taxon>Viridiplantae</taxon>
        <taxon>Streptophyta</taxon>
        <taxon>Embryophyta</taxon>
        <taxon>Tracheophyta</taxon>
        <taxon>Spermatophyta</taxon>
        <taxon>Magnoliopsida</taxon>
        <taxon>Liliopsida</taxon>
        <taxon>Asparagales</taxon>
        <taxon>Orchidaceae</taxon>
        <taxon>Vanilloideae</taxon>
        <taxon>Vanilleae</taxon>
        <taxon>Vanilla</taxon>
    </lineage>
</organism>
<evidence type="ECO:0000313" key="5">
    <source>
        <dbReference type="Proteomes" id="UP000636800"/>
    </source>
</evidence>
<name>A0A835PXW8_VANPL</name>
<dbReference type="PANTHER" id="PTHR10638">
    <property type="entry name" value="COPPER AMINE OXIDASE"/>
    <property type="match status" value="1"/>
</dbReference>